<organism evidence="1 2">
    <name type="scientific">Candidatus Nitrospira inopinata</name>
    <dbReference type="NCBI Taxonomy" id="1715989"/>
    <lineage>
        <taxon>Bacteria</taxon>
        <taxon>Pseudomonadati</taxon>
        <taxon>Nitrospirota</taxon>
        <taxon>Nitrospiria</taxon>
        <taxon>Nitrospirales</taxon>
        <taxon>Nitrospiraceae</taxon>
        <taxon>Nitrospira</taxon>
    </lineage>
</organism>
<gene>
    <name evidence="1" type="ORF">NITINOP_2545</name>
</gene>
<evidence type="ECO:0000313" key="1">
    <source>
        <dbReference type="EMBL" id="CUQ67517.1"/>
    </source>
</evidence>
<evidence type="ECO:0000313" key="2">
    <source>
        <dbReference type="Proteomes" id="UP000066284"/>
    </source>
</evidence>
<dbReference type="Proteomes" id="UP000066284">
    <property type="component" value="Chromosome 1"/>
</dbReference>
<dbReference type="AlphaFoldDB" id="A0A0S4KVW9"/>
<accession>A0A0S4KVW9</accession>
<reference evidence="2" key="1">
    <citation type="submission" date="2015-09" db="EMBL/GenBank/DDBJ databases">
        <authorList>
            <person name="Daims H."/>
        </authorList>
    </citation>
    <scope>NUCLEOTIDE SEQUENCE [LARGE SCALE GENOMIC DNA]</scope>
</reference>
<dbReference type="EMBL" id="LN885086">
    <property type="protein sequence ID" value="CUQ67517.1"/>
    <property type="molecule type" value="Genomic_DNA"/>
</dbReference>
<dbReference type="STRING" id="1715989.NITINOP_2545"/>
<keyword evidence="2" id="KW-1185">Reference proteome</keyword>
<proteinExistence type="predicted"/>
<dbReference type="KEGG" id="nio:NITINOP_2545"/>
<name>A0A0S4KVW9_9BACT</name>
<protein>
    <submittedName>
        <fullName evidence="1">Uncharacterized protein</fullName>
    </submittedName>
</protein>
<sequence length="45" mass="4877">MQIPRGPAAVNGDETCGCHWRKVCYLPLLKEEAAMTETAPGRCGD</sequence>